<reference evidence="18" key="1">
    <citation type="journal article" date="2019" name="Int. J. Syst. Evol. Microbiol.">
        <title>The Global Catalogue of Microorganisms (GCM) 10K type strain sequencing project: providing services to taxonomists for standard genome sequencing and annotation.</title>
        <authorList>
            <consortium name="The Broad Institute Genomics Platform"/>
            <consortium name="The Broad Institute Genome Sequencing Center for Infectious Disease"/>
            <person name="Wu L."/>
            <person name="Ma J."/>
        </authorList>
    </citation>
    <scope>NUCLEOTIDE SEQUENCE [LARGE SCALE GENOMIC DNA]</scope>
    <source>
        <strain evidence="18">JCM 4586</strain>
    </source>
</reference>
<evidence type="ECO:0000259" key="16">
    <source>
        <dbReference type="Pfam" id="PF17900"/>
    </source>
</evidence>
<feature type="region of interest" description="Disordered" evidence="13">
    <location>
        <begin position="462"/>
        <end position="509"/>
    </location>
</feature>
<keyword evidence="8" id="KW-0378">Hydrolase</keyword>
<keyword evidence="14" id="KW-0732">Signal</keyword>
<evidence type="ECO:0000256" key="9">
    <source>
        <dbReference type="ARBA" id="ARBA00022833"/>
    </source>
</evidence>
<dbReference type="SUPFAM" id="SSF55486">
    <property type="entry name" value="Metalloproteases ('zincins'), catalytic domain"/>
    <property type="match status" value="1"/>
</dbReference>
<evidence type="ECO:0000313" key="17">
    <source>
        <dbReference type="EMBL" id="GGX73467.1"/>
    </source>
</evidence>
<dbReference type="RefSeq" id="WP_190021141.1">
    <property type="nucleotide sequence ID" value="NZ_BMUT01000003.1"/>
</dbReference>
<evidence type="ECO:0000259" key="15">
    <source>
        <dbReference type="Pfam" id="PF01433"/>
    </source>
</evidence>
<evidence type="ECO:0000256" key="7">
    <source>
        <dbReference type="ARBA" id="ARBA00022723"/>
    </source>
</evidence>
<dbReference type="InterPro" id="IPR014782">
    <property type="entry name" value="Peptidase_M1_dom"/>
</dbReference>
<dbReference type="PRINTS" id="PR00756">
    <property type="entry name" value="ALADIPTASE"/>
</dbReference>
<dbReference type="InterPro" id="IPR027268">
    <property type="entry name" value="Peptidase_M4/M1_CTD_sf"/>
</dbReference>
<dbReference type="Pfam" id="PF17900">
    <property type="entry name" value="Peptidase_M1_N"/>
    <property type="match status" value="1"/>
</dbReference>
<evidence type="ECO:0000256" key="1">
    <source>
        <dbReference type="ARBA" id="ARBA00000098"/>
    </source>
</evidence>
<evidence type="ECO:0000256" key="10">
    <source>
        <dbReference type="ARBA" id="ARBA00023049"/>
    </source>
</evidence>
<sequence length="509" mass="55438">MRHRSTVVGGALAACLLLTVPASAATPTPGSAGIGDPYLPDSGNGGYDVSHYDLRLQYRPRTDRLDGTATLLATATQDLSRFDLDFVLDVQEVLVDGKRAAFAKAGAHELQVTPRTPLSKGRPFTVVVRYGDVPSEKKVDGHSAWSRTPDGAVVAGEPAAAAWWFPSNDHPRDKATYDISVAVPEGLQTVSNGILSSRSTQRGWTRYTWRSTKPQATYLATLAVGKFEIAQGTTSNGLPVINAYSKDLGDGLAPAKASIERTGEVIDWASTLFGPYPFEAAGGYVPNLPGRGALETQTRPVYASGTFQNGAFMEVVVHELAHQWFGDSVSVRNWRDTWLSEGFATYAEWLWSEKEGEGTARELADYAYASQPADDPFWKVRPADPGKDNPLHNAVYLRGAMALQALREKIGDSTFFTVLKEWQKQRRHGNATVEDFTRLAQDVSGKSLRRLFDTWLYTPGKPAQGPGAAGGKNGIAQAAQPVQPKSWKNLERARLSHRHRPELTGADRS</sequence>
<dbReference type="InterPro" id="IPR050344">
    <property type="entry name" value="Peptidase_M1_aminopeptidases"/>
</dbReference>
<evidence type="ECO:0000256" key="14">
    <source>
        <dbReference type="SAM" id="SignalP"/>
    </source>
</evidence>
<evidence type="ECO:0000256" key="8">
    <source>
        <dbReference type="ARBA" id="ARBA00022801"/>
    </source>
</evidence>
<evidence type="ECO:0000256" key="4">
    <source>
        <dbReference type="ARBA" id="ARBA00012564"/>
    </source>
</evidence>
<dbReference type="SUPFAM" id="SSF63737">
    <property type="entry name" value="Leukotriene A4 hydrolase N-terminal domain"/>
    <property type="match status" value="1"/>
</dbReference>
<comment type="catalytic activity">
    <reaction evidence="1">
        <text>Release of an N-terminal amino acid, Xaa-|-Yaa- from a peptide, amide or arylamide. Xaa is preferably Ala, but may be most amino acids including Pro (slow action). When a terminal hydrophobic residue is followed by a prolyl residue, the two may be released as an intact Xaa-Pro dipeptide.</text>
        <dbReference type="EC" id="3.4.11.2"/>
    </reaction>
</comment>
<dbReference type="Pfam" id="PF01433">
    <property type="entry name" value="Peptidase_M1"/>
    <property type="match status" value="1"/>
</dbReference>
<evidence type="ECO:0000256" key="5">
    <source>
        <dbReference type="ARBA" id="ARBA00015611"/>
    </source>
</evidence>
<feature type="chain" id="PRO_5046377448" description="Aminopeptidase N" evidence="14">
    <location>
        <begin position="25"/>
        <end position="509"/>
    </location>
</feature>
<comment type="caution">
    <text evidence="17">The sequence shown here is derived from an EMBL/GenBank/DDBJ whole genome shotgun (WGS) entry which is preliminary data.</text>
</comment>
<dbReference type="InterPro" id="IPR045357">
    <property type="entry name" value="Aminopeptidase_N-like_N"/>
</dbReference>
<feature type="domain" description="Peptidase M1 membrane alanine aminopeptidase" evidence="15">
    <location>
        <begin position="309"/>
        <end position="455"/>
    </location>
</feature>
<evidence type="ECO:0000313" key="18">
    <source>
        <dbReference type="Proteomes" id="UP000659223"/>
    </source>
</evidence>
<dbReference type="PROSITE" id="PS51257">
    <property type="entry name" value="PROKAR_LIPOPROTEIN"/>
    <property type="match status" value="1"/>
</dbReference>
<keyword evidence="10" id="KW-0482">Metalloprotease</keyword>
<keyword evidence="7" id="KW-0479">Metal-binding</keyword>
<dbReference type="PANTHER" id="PTHR11533:SF297">
    <property type="entry name" value="AMINOPEPTIDASE N"/>
    <property type="match status" value="1"/>
</dbReference>
<evidence type="ECO:0000256" key="6">
    <source>
        <dbReference type="ARBA" id="ARBA00022670"/>
    </source>
</evidence>
<dbReference type="CDD" id="cd09603">
    <property type="entry name" value="M1_APN_like"/>
    <property type="match status" value="1"/>
</dbReference>
<dbReference type="PANTHER" id="PTHR11533">
    <property type="entry name" value="PROTEASE M1 ZINC METALLOPROTEASE"/>
    <property type="match status" value="1"/>
</dbReference>
<protein>
    <recommendedName>
        <fullName evidence="5">Aminopeptidase N</fullName>
        <ecNumber evidence="4">3.4.11.2</ecNumber>
    </recommendedName>
    <alternativeName>
        <fullName evidence="11">Alanine aminopeptidase</fullName>
    </alternativeName>
    <alternativeName>
        <fullName evidence="12">Lysyl aminopeptidase</fullName>
    </alternativeName>
</protein>
<comment type="cofactor">
    <cofactor evidence="2">
        <name>Zn(2+)</name>
        <dbReference type="ChEBI" id="CHEBI:29105"/>
    </cofactor>
</comment>
<evidence type="ECO:0000256" key="13">
    <source>
        <dbReference type="SAM" id="MobiDB-lite"/>
    </source>
</evidence>
<keyword evidence="6" id="KW-0645">Protease</keyword>
<feature type="signal peptide" evidence="14">
    <location>
        <begin position="1"/>
        <end position="24"/>
    </location>
</feature>
<accession>A0ABQ2Y9B0</accession>
<proteinExistence type="inferred from homology"/>
<gene>
    <name evidence="17" type="ORF">GCM10010324_18410</name>
</gene>
<evidence type="ECO:0000256" key="3">
    <source>
        <dbReference type="ARBA" id="ARBA00010136"/>
    </source>
</evidence>
<dbReference type="EC" id="3.4.11.2" evidence="4"/>
<evidence type="ECO:0000256" key="12">
    <source>
        <dbReference type="ARBA" id="ARBA00031533"/>
    </source>
</evidence>
<name>A0ABQ2Y9B0_9ACTN</name>
<organism evidence="17 18">
    <name type="scientific">Streptomyces hiroshimensis</name>
    <dbReference type="NCBI Taxonomy" id="66424"/>
    <lineage>
        <taxon>Bacteria</taxon>
        <taxon>Bacillati</taxon>
        <taxon>Actinomycetota</taxon>
        <taxon>Actinomycetes</taxon>
        <taxon>Kitasatosporales</taxon>
        <taxon>Streptomycetaceae</taxon>
        <taxon>Streptomyces</taxon>
    </lineage>
</organism>
<comment type="similarity">
    <text evidence="3">Belongs to the peptidase M1 family.</text>
</comment>
<dbReference type="EMBL" id="BMUT01000003">
    <property type="protein sequence ID" value="GGX73467.1"/>
    <property type="molecule type" value="Genomic_DNA"/>
</dbReference>
<dbReference type="Gene3D" id="2.60.40.1730">
    <property type="entry name" value="tricorn interacting facor f3 domain"/>
    <property type="match status" value="1"/>
</dbReference>
<dbReference type="Gene3D" id="1.10.390.10">
    <property type="entry name" value="Neutral Protease Domain 2"/>
    <property type="match status" value="1"/>
</dbReference>
<feature type="domain" description="Aminopeptidase N-like N-terminal" evidence="16">
    <location>
        <begin position="50"/>
        <end position="219"/>
    </location>
</feature>
<evidence type="ECO:0000256" key="11">
    <source>
        <dbReference type="ARBA" id="ARBA00029811"/>
    </source>
</evidence>
<evidence type="ECO:0000256" key="2">
    <source>
        <dbReference type="ARBA" id="ARBA00001947"/>
    </source>
</evidence>
<dbReference type="InterPro" id="IPR001930">
    <property type="entry name" value="Peptidase_M1"/>
</dbReference>
<keyword evidence="9" id="KW-0862">Zinc</keyword>
<keyword evidence="18" id="KW-1185">Reference proteome</keyword>
<dbReference type="InterPro" id="IPR042097">
    <property type="entry name" value="Aminopeptidase_N-like_N_sf"/>
</dbReference>
<dbReference type="Proteomes" id="UP000659223">
    <property type="component" value="Unassembled WGS sequence"/>
</dbReference>